<organism evidence="2 3">
    <name type="scientific">Naumannella cuiyingiana</name>
    <dbReference type="NCBI Taxonomy" id="1347891"/>
    <lineage>
        <taxon>Bacteria</taxon>
        <taxon>Bacillati</taxon>
        <taxon>Actinomycetota</taxon>
        <taxon>Actinomycetes</taxon>
        <taxon>Propionibacteriales</taxon>
        <taxon>Propionibacteriaceae</taxon>
        <taxon>Naumannella</taxon>
    </lineage>
</organism>
<keyword evidence="1" id="KW-1133">Transmembrane helix</keyword>
<name>A0A7Z0D8Q7_9ACTN</name>
<evidence type="ECO:0000313" key="2">
    <source>
        <dbReference type="EMBL" id="NYI70872.1"/>
    </source>
</evidence>
<sequence length="154" mass="15973">MSGLRQPPGGSAYRTAEPSTRTRRGLTWPMAVCRLFIGCTVGLFLGVVASGLILDLADAPRQAPTFSGVAIAAAGGALSGAAAALLVPRRGPAWLLPAISTGLCALIATCFMMVTAFRAPWYARPEPLASIGTVLMIIVGHAVVSALVWRTRGR</sequence>
<reference evidence="2 3" key="1">
    <citation type="submission" date="2020-07" db="EMBL/GenBank/DDBJ databases">
        <title>Sequencing the genomes of 1000 actinobacteria strains.</title>
        <authorList>
            <person name="Klenk H.-P."/>
        </authorList>
    </citation>
    <scope>NUCLEOTIDE SEQUENCE [LARGE SCALE GENOMIC DNA]</scope>
    <source>
        <strain evidence="2 3">DSM 103164</strain>
    </source>
</reference>
<evidence type="ECO:0000313" key="3">
    <source>
        <dbReference type="Proteomes" id="UP000527616"/>
    </source>
</evidence>
<keyword evidence="1" id="KW-0472">Membrane</keyword>
<feature type="transmembrane region" description="Helical" evidence="1">
    <location>
        <begin position="31"/>
        <end position="54"/>
    </location>
</feature>
<feature type="transmembrane region" description="Helical" evidence="1">
    <location>
        <begin position="66"/>
        <end position="87"/>
    </location>
</feature>
<dbReference type="Proteomes" id="UP000527616">
    <property type="component" value="Unassembled WGS sequence"/>
</dbReference>
<gene>
    <name evidence="2" type="ORF">GGQ54_001432</name>
</gene>
<evidence type="ECO:0000256" key="1">
    <source>
        <dbReference type="SAM" id="Phobius"/>
    </source>
</evidence>
<dbReference type="EMBL" id="JACBZS010000001">
    <property type="protein sequence ID" value="NYI70872.1"/>
    <property type="molecule type" value="Genomic_DNA"/>
</dbReference>
<keyword evidence="1" id="KW-0812">Transmembrane</keyword>
<accession>A0A7Z0D8Q7</accession>
<dbReference type="RefSeq" id="WP_179444773.1">
    <property type="nucleotide sequence ID" value="NZ_JACBZS010000001.1"/>
</dbReference>
<feature type="transmembrane region" description="Helical" evidence="1">
    <location>
        <begin position="129"/>
        <end position="149"/>
    </location>
</feature>
<feature type="transmembrane region" description="Helical" evidence="1">
    <location>
        <begin position="94"/>
        <end position="117"/>
    </location>
</feature>
<proteinExistence type="predicted"/>
<protein>
    <submittedName>
        <fullName evidence="2">Peptidoglycan/LPS O-acetylase OafA/YrhL</fullName>
    </submittedName>
</protein>
<keyword evidence="3" id="KW-1185">Reference proteome</keyword>
<dbReference type="AlphaFoldDB" id="A0A7Z0D8Q7"/>
<comment type="caution">
    <text evidence="2">The sequence shown here is derived from an EMBL/GenBank/DDBJ whole genome shotgun (WGS) entry which is preliminary data.</text>
</comment>